<evidence type="ECO:0000313" key="2">
    <source>
        <dbReference type="EMBL" id="GAT43775.1"/>
    </source>
</evidence>
<evidence type="ECO:0000256" key="1">
    <source>
        <dbReference type="SAM" id="MobiDB-lite"/>
    </source>
</evidence>
<feature type="region of interest" description="Disordered" evidence="1">
    <location>
        <begin position="1"/>
        <end position="34"/>
    </location>
</feature>
<dbReference type="EMBL" id="DF839276">
    <property type="protein sequence ID" value="GAT43775.1"/>
    <property type="molecule type" value="Genomic_DNA"/>
</dbReference>
<name>A0ABQ0KXT7_MYCCL</name>
<evidence type="ECO:0000313" key="3">
    <source>
        <dbReference type="Proteomes" id="UP000815677"/>
    </source>
</evidence>
<proteinExistence type="predicted"/>
<reference evidence="2" key="1">
    <citation type="submission" date="2014-09" db="EMBL/GenBank/DDBJ databases">
        <title>Genome sequence of the luminous mushroom Mycena chlorophos for searching fungal bioluminescence genes.</title>
        <authorList>
            <person name="Tanaka Y."/>
            <person name="Kasuga D."/>
            <person name="Oba Y."/>
            <person name="Hase S."/>
            <person name="Sato K."/>
            <person name="Oba Y."/>
            <person name="Sakakibara Y."/>
        </authorList>
    </citation>
    <scope>NUCLEOTIDE SEQUENCE</scope>
</reference>
<protein>
    <submittedName>
        <fullName evidence="2">Uncharacterized protein</fullName>
    </submittedName>
</protein>
<dbReference type="Proteomes" id="UP000815677">
    <property type="component" value="Unassembled WGS sequence"/>
</dbReference>
<accession>A0ABQ0KXT7</accession>
<keyword evidence="3" id="KW-1185">Reference proteome</keyword>
<organism evidence="2 3">
    <name type="scientific">Mycena chlorophos</name>
    <name type="common">Agaric fungus</name>
    <name type="synonym">Agaricus chlorophos</name>
    <dbReference type="NCBI Taxonomy" id="658473"/>
    <lineage>
        <taxon>Eukaryota</taxon>
        <taxon>Fungi</taxon>
        <taxon>Dikarya</taxon>
        <taxon>Basidiomycota</taxon>
        <taxon>Agaricomycotina</taxon>
        <taxon>Agaricomycetes</taxon>
        <taxon>Agaricomycetidae</taxon>
        <taxon>Agaricales</taxon>
        <taxon>Marasmiineae</taxon>
        <taxon>Mycenaceae</taxon>
        <taxon>Mycena</taxon>
    </lineage>
</organism>
<gene>
    <name evidence="2" type="ORF">MCHLO_01443</name>
</gene>
<sequence length="193" mass="22190">MGRAAKHLTLADKTAAQRASRRKWDGRAQRAARKKTKPLLLKGGPTISKELESLAEFDLPEHHPLFALALNQRVDGIFPYDIAPPYHHTYFRDAPLQRPFSNVHELEALVHGRLLNQEAEREEERRSEYRRGCAKAMRAWATESVGAIAVFESLCRLEDKAEGNEYVDAMVRLHCRWTARIVWRLHTLAFLNP</sequence>